<dbReference type="InParanoid" id="D2VSZ1"/>
<dbReference type="KEGG" id="ngr:NAEGRDRAFT_72112"/>
<evidence type="ECO:0000313" key="3">
    <source>
        <dbReference type="Proteomes" id="UP000006671"/>
    </source>
</evidence>
<dbReference type="VEuPathDB" id="AmoebaDB:NAEGRDRAFT_72112"/>
<dbReference type="RefSeq" id="XP_002672806.1">
    <property type="nucleotide sequence ID" value="XM_002672760.1"/>
</dbReference>
<proteinExistence type="predicted"/>
<feature type="compositionally biased region" description="Polar residues" evidence="1">
    <location>
        <begin position="33"/>
        <end position="43"/>
    </location>
</feature>
<dbReference type="Proteomes" id="UP000006671">
    <property type="component" value="Unassembled WGS sequence"/>
</dbReference>
<organism evidence="3">
    <name type="scientific">Naegleria gruberi</name>
    <name type="common">Amoeba</name>
    <dbReference type="NCBI Taxonomy" id="5762"/>
    <lineage>
        <taxon>Eukaryota</taxon>
        <taxon>Discoba</taxon>
        <taxon>Heterolobosea</taxon>
        <taxon>Tetramitia</taxon>
        <taxon>Eutetramitia</taxon>
        <taxon>Vahlkampfiidae</taxon>
        <taxon>Naegleria</taxon>
    </lineage>
</organism>
<name>D2VSZ1_NAEGR</name>
<dbReference type="EMBL" id="GG738895">
    <property type="protein sequence ID" value="EFC40062.1"/>
    <property type="molecule type" value="Genomic_DNA"/>
</dbReference>
<protein>
    <submittedName>
        <fullName evidence="2">Predicted protein</fullName>
    </submittedName>
</protein>
<feature type="region of interest" description="Disordered" evidence="1">
    <location>
        <begin position="1"/>
        <end position="121"/>
    </location>
</feature>
<evidence type="ECO:0000256" key="1">
    <source>
        <dbReference type="SAM" id="MobiDB-lite"/>
    </source>
</evidence>
<feature type="compositionally biased region" description="Polar residues" evidence="1">
    <location>
        <begin position="74"/>
        <end position="91"/>
    </location>
</feature>
<dbReference type="AlphaFoldDB" id="D2VSZ1"/>
<accession>D2VSZ1</accession>
<feature type="compositionally biased region" description="Low complexity" evidence="1">
    <location>
        <begin position="1"/>
        <end position="24"/>
    </location>
</feature>
<gene>
    <name evidence="2" type="ORF">NAEGRDRAFT_72112</name>
</gene>
<reference evidence="2 3" key="1">
    <citation type="journal article" date="2010" name="Cell">
        <title>The genome of Naegleria gruberi illuminates early eukaryotic versatility.</title>
        <authorList>
            <person name="Fritz-Laylin L.K."/>
            <person name="Prochnik S.E."/>
            <person name="Ginger M.L."/>
            <person name="Dacks J.B."/>
            <person name="Carpenter M.L."/>
            <person name="Field M.C."/>
            <person name="Kuo A."/>
            <person name="Paredez A."/>
            <person name="Chapman J."/>
            <person name="Pham J."/>
            <person name="Shu S."/>
            <person name="Neupane R."/>
            <person name="Cipriano M."/>
            <person name="Mancuso J."/>
            <person name="Tu H."/>
            <person name="Salamov A."/>
            <person name="Lindquist E."/>
            <person name="Shapiro H."/>
            <person name="Lucas S."/>
            <person name="Grigoriev I.V."/>
            <person name="Cande W.Z."/>
            <person name="Fulton C."/>
            <person name="Rokhsar D.S."/>
            <person name="Dawson S.C."/>
        </authorList>
    </citation>
    <scope>NUCLEOTIDE SEQUENCE [LARGE SCALE GENOMIC DNA]</scope>
    <source>
        <strain evidence="2 3">NEG-M</strain>
    </source>
</reference>
<feature type="compositionally biased region" description="Basic and acidic residues" evidence="1">
    <location>
        <begin position="105"/>
        <end position="121"/>
    </location>
</feature>
<feature type="compositionally biased region" description="Basic and acidic residues" evidence="1">
    <location>
        <begin position="49"/>
        <end position="71"/>
    </location>
</feature>
<dbReference type="GeneID" id="8854541"/>
<evidence type="ECO:0000313" key="2">
    <source>
        <dbReference type="EMBL" id="EFC40062.1"/>
    </source>
</evidence>
<keyword evidence="3" id="KW-1185">Reference proteome</keyword>
<sequence length="121" mass="13258">MFPNRPSLGGSPPLPSTGRSSSLSVGQDDKQPILNNSQQQHHSGNLVGRDSELFETSHPHHSSEHIPESRFDPISTNYNPEVNMQRGVSSSIDKETVGKGTSKVFKGEPSADHERPPQFED</sequence>